<proteinExistence type="inferred from homology"/>
<dbReference type="InterPro" id="IPR009060">
    <property type="entry name" value="UBA-like_sf"/>
</dbReference>
<dbReference type="SUPFAM" id="SSF54713">
    <property type="entry name" value="Elongation factor Ts (EF-Ts), dimerisation domain"/>
    <property type="match status" value="1"/>
</dbReference>
<organism evidence="6 7">
    <name type="scientific">Gadus morhua</name>
    <name type="common">Atlantic cod</name>
    <dbReference type="NCBI Taxonomy" id="8049"/>
    <lineage>
        <taxon>Eukaryota</taxon>
        <taxon>Metazoa</taxon>
        <taxon>Chordata</taxon>
        <taxon>Craniata</taxon>
        <taxon>Vertebrata</taxon>
        <taxon>Euteleostomi</taxon>
        <taxon>Actinopterygii</taxon>
        <taxon>Neopterygii</taxon>
        <taxon>Teleostei</taxon>
        <taxon>Neoteleostei</taxon>
        <taxon>Acanthomorphata</taxon>
        <taxon>Zeiogadaria</taxon>
        <taxon>Gadariae</taxon>
        <taxon>Gadiformes</taxon>
        <taxon>Gadoidei</taxon>
        <taxon>Gadidae</taxon>
        <taxon>Gadus</taxon>
    </lineage>
</organism>
<evidence type="ECO:0000256" key="3">
    <source>
        <dbReference type="ARBA" id="ARBA00022917"/>
    </source>
</evidence>
<sequence>TLTMSLPMLFRTGRHVHTACQLLAVEKSLLMKLRKSTGYTFINCKKALEKFDNDINQQAQKEGWSKANKLEGRRAKDGLVGVFVGEEAAVMVEVNCETDFVARNEKFQELVRDVVSATLAHHRGNSQGKTGYSPGGRDMSTLRVGEAGSLADQVALTIGQSPPSPVEALEGLLVERSLFCLDPKNMLNPHLSKKMWLFLFSFTFGAFSRRFYPKRLTIITFVRRKRNNNISLSVQ</sequence>
<comment type="similarity">
    <text evidence="1 4">Belongs to the EF-Ts family.</text>
</comment>
<gene>
    <name evidence="4" type="primary">TSFM</name>
</gene>
<dbReference type="PANTHER" id="PTHR11741:SF0">
    <property type="entry name" value="ELONGATION FACTOR TS, MITOCHONDRIAL"/>
    <property type="match status" value="1"/>
</dbReference>
<dbReference type="Gene3D" id="3.30.479.20">
    <property type="entry name" value="Elongation factor Ts, dimerisation domain"/>
    <property type="match status" value="1"/>
</dbReference>
<evidence type="ECO:0000259" key="5">
    <source>
        <dbReference type="Pfam" id="PF00889"/>
    </source>
</evidence>
<dbReference type="AlphaFoldDB" id="A0A8C4YUG0"/>
<dbReference type="Proteomes" id="UP000694546">
    <property type="component" value="Chromosome 13"/>
</dbReference>
<dbReference type="InterPro" id="IPR018101">
    <property type="entry name" value="Transl_elong_Ts_CS"/>
</dbReference>
<comment type="subcellular location">
    <subcellularLocation>
        <location evidence="4">Mitochondrion</location>
    </subcellularLocation>
</comment>
<dbReference type="GO" id="GO:0003746">
    <property type="term" value="F:translation elongation factor activity"/>
    <property type="evidence" value="ECO:0007669"/>
    <property type="project" value="UniProtKB-UniRule"/>
</dbReference>
<evidence type="ECO:0000256" key="2">
    <source>
        <dbReference type="ARBA" id="ARBA00022768"/>
    </source>
</evidence>
<evidence type="ECO:0000313" key="6">
    <source>
        <dbReference type="Ensembl" id="ENSGMOP00000000878.2"/>
    </source>
</evidence>
<dbReference type="PROSITE" id="PS01127">
    <property type="entry name" value="EF_TS_2"/>
    <property type="match status" value="1"/>
</dbReference>
<dbReference type="GeneTree" id="ENSGT00390000016293"/>
<dbReference type="InterPro" id="IPR036402">
    <property type="entry name" value="EF-Ts_dimer_sf"/>
</dbReference>
<dbReference type="Pfam" id="PF25025">
    <property type="entry name" value="EF-Ts_N"/>
    <property type="match status" value="1"/>
</dbReference>
<name>A0A8C4YUG0_GADMO</name>
<evidence type="ECO:0000256" key="1">
    <source>
        <dbReference type="ARBA" id="ARBA00005532"/>
    </source>
</evidence>
<keyword evidence="3 4" id="KW-0648">Protein biosynthesis</keyword>
<evidence type="ECO:0000256" key="4">
    <source>
        <dbReference type="HAMAP-Rule" id="MF_03135"/>
    </source>
</evidence>
<accession>A0A8C4YUG0</accession>
<keyword evidence="2 4" id="KW-0251">Elongation factor</keyword>
<reference evidence="6" key="1">
    <citation type="submission" date="2025-08" db="UniProtKB">
        <authorList>
            <consortium name="Ensembl"/>
        </authorList>
    </citation>
    <scope>IDENTIFICATION</scope>
</reference>
<dbReference type="CDD" id="cd14275">
    <property type="entry name" value="UBA_EF-Ts"/>
    <property type="match status" value="1"/>
</dbReference>
<dbReference type="PANTHER" id="PTHR11741">
    <property type="entry name" value="ELONGATION FACTOR TS"/>
    <property type="match status" value="1"/>
</dbReference>
<protein>
    <recommendedName>
        <fullName evidence="4">Elongation factor Ts, mitochondrial</fullName>
        <shortName evidence="4">EF-Ts</shortName>
        <shortName evidence="4">EF-TsMt</shortName>
    </recommendedName>
</protein>
<dbReference type="SUPFAM" id="SSF46934">
    <property type="entry name" value="UBA-like"/>
    <property type="match status" value="1"/>
</dbReference>
<keyword evidence="7" id="KW-1185">Reference proteome</keyword>
<reference evidence="6" key="2">
    <citation type="submission" date="2025-09" db="UniProtKB">
        <authorList>
            <consortium name="Ensembl"/>
        </authorList>
    </citation>
    <scope>IDENTIFICATION</scope>
</reference>
<dbReference type="GO" id="GO:0005739">
    <property type="term" value="C:mitochondrion"/>
    <property type="evidence" value="ECO:0007669"/>
    <property type="project" value="UniProtKB-SubCell"/>
</dbReference>
<keyword evidence="4" id="KW-0496">Mitochondrion</keyword>
<dbReference type="GO" id="GO:0070125">
    <property type="term" value="P:mitochondrial translational elongation"/>
    <property type="evidence" value="ECO:0007669"/>
    <property type="project" value="TreeGrafter"/>
</dbReference>
<dbReference type="Pfam" id="PF00889">
    <property type="entry name" value="EF_TS"/>
    <property type="match status" value="1"/>
</dbReference>
<feature type="domain" description="Translation elongation factor EFTs/EF1B dimerisation" evidence="5">
    <location>
        <begin position="89"/>
        <end position="125"/>
    </location>
</feature>
<dbReference type="Ensembl" id="ENSGMOT00000000913.2">
    <property type="protein sequence ID" value="ENSGMOP00000000878.2"/>
    <property type="gene ID" value="ENSGMOG00000000868.2"/>
</dbReference>
<dbReference type="Gene3D" id="1.10.8.10">
    <property type="entry name" value="DNA helicase RuvA subunit, C-terminal domain"/>
    <property type="match status" value="1"/>
</dbReference>
<comment type="function">
    <text evidence="4">Associates with the EF-Tu.GDP complex and induces the exchange of GDP to GTP. It remains bound to the aminoacyl-tRNA.EF-Tu.GTP complex up to the GTP hydrolysis stage on the ribosome.</text>
</comment>
<dbReference type="HAMAP" id="MF_00050">
    <property type="entry name" value="EF_Ts"/>
    <property type="match status" value="1"/>
</dbReference>
<dbReference type="InterPro" id="IPR014039">
    <property type="entry name" value="Transl_elong_EFTs/EF1B_dimer"/>
</dbReference>
<evidence type="ECO:0000313" key="7">
    <source>
        <dbReference type="Proteomes" id="UP000694546"/>
    </source>
</evidence>
<dbReference type="InterPro" id="IPR001816">
    <property type="entry name" value="Transl_elong_EFTs/EF1B"/>
</dbReference>